<reference evidence="2 3" key="1">
    <citation type="journal article" date="2019" name="Commun. Biol.">
        <title>The bagworm genome reveals a unique fibroin gene that provides high tensile strength.</title>
        <authorList>
            <person name="Kono N."/>
            <person name="Nakamura H."/>
            <person name="Ohtoshi R."/>
            <person name="Tomita M."/>
            <person name="Numata K."/>
            <person name="Arakawa K."/>
        </authorList>
    </citation>
    <scope>NUCLEOTIDE SEQUENCE [LARGE SCALE GENOMIC DNA]</scope>
</reference>
<dbReference type="EMBL" id="BGZK01000324">
    <property type="protein sequence ID" value="GBP36847.1"/>
    <property type="molecule type" value="Genomic_DNA"/>
</dbReference>
<gene>
    <name evidence="2" type="ORF">EVAR_96093_1</name>
</gene>
<keyword evidence="3" id="KW-1185">Reference proteome</keyword>
<protein>
    <submittedName>
        <fullName evidence="2">Uncharacterized protein</fullName>
    </submittedName>
</protein>
<dbReference type="Proteomes" id="UP000299102">
    <property type="component" value="Unassembled WGS sequence"/>
</dbReference>
<comment type="caution">
    <text evidence="2">The sequence shown here is derived from an EMBL/GenBank/DDBJ whole genome shotgun (WGS) entry which is preliminary data.</text>
</comment>
<evidence type="ECO:0000256" key="1">
    <source>
        <dbReference type="SAM" id="MobiDB-lite"/>
    </source>
</evidence>
<accession>A0A4C1VF16</accession>
<sequence>MYCLGEKSRESPPAIMSRSSSDENIPCARVPTFLLKYRLSDTEVGTSQHRLVASCVNEVMKRITELRNIAGCFRRDRGGDRDDVDRLGDLSTTSRTPAAQSVKARPKGLVSVGK</sequence>
<proteinExistence type="predicted"/>
<organism evidence="2 3">
    <name type="scientific">Eumeta variegata</name>
    <name type="common">Bagworm moth</name>
    <name type="synonym">Eumeta japonica</name>
    <dbReference type="NCBI Taxonomy" id="151549"/>
    <lineage>
        <taxon>Eukaryota</taxon>
        <taxon>Metazoa</taxon>
        <taxon>Ecdysozoa</taxon>
        <taxon>Arthropoda</taxon>
        <taxon>Hexapoda</taxon>
        <taxon>Insecta</taxon>
        <taxon>Pterygota</taxon>
        <taxon>Neoptera</taxon>
        <taxon>Endopterygota</taxon>
        <taxon>Lepidoptera</taxon>
        <taxon>Glossata</taxon>
        <taxon>Ditrysia</taxon>
        <taxon>Tineoidea</taxon>
        <taxon>Psychidae</taxon>
        <taxon>Oiketicinae</taxon>
        <taxon>Eumeta</taxon>
    </lineage>
</organism>
<evidence type="ECO:0000313" key="2">
    <source>
        <dbReference type="EMBL" id="GBP36847.1"/>
    </source>
</evidence>
<evidence type="ECO:0000313" key="3">
    <source>
        <dbReference type="Proteomes" id="UP000299102"/>
    </source>
</evidence>
<feature type="region of interest" description="Disordered" evidence="1">
    <location>
        <begin position="74"/>
        <end position="114"/>
    </location>
</feature>
<feature type="compositionally biased region" description="Basic and acidic residues" evidence="1">
    <location>
        <begin position="1"/>
        <end position="10"/>
    </location>
</feature>
<feature type="compositionally biased region" description="Basic and acidic residues" evidence="1">
    <location>
        <begin position="74"/>
        <end position="88"/>
    </location>
</feature>
<dbReference type="AlphaFoldDB" id="A0A4C1VF16"/>
<feature type="region of interest" description="Disordered" evidence="1">
    <location>
        <begin position="1"/>
        <end position="22"/>
    </location>
</feature>
<name>A0A4C1VF16_EUMVA</name>